<evidence type="ECO:0000313" key="1">
    <source>
        <dbReference type="EMBL" id="KRH75320.1"/>
    </source>
</evidence>
<dbReference type="STRING" id="3847.A0A0R0LER6"/>
<accession>A0A0R0LER6</accession>
<reference evidence="1 2" key="1">
    <citation type="journal article" date="2010" name="Nature">
        <title>Genome sequence of the palaeopolyploid soybean.</title>
        <authorList>
            <person name="Schmutz J."/>
            <person name="Cannon S.B."/>
            <person name="Schlueter J."/>
            <person name="Ma J."/>
            <person name="Mitros T."/>
            <person name="Nelson W."/>
            <person name="Hyten D.L."/>
            <person name="Song Q."/>
            <person name="Thelen J.J."/>
            <person name="Cheng J."/>
            <person name="Xu D."/>
            <person name="Hellsten U."/>
            <person name="May G.D."/>
            <person name="Yu Y."/>
            <person name="Sakurai T."/>
            <person name="Umezawa T."/>
            <person name="Bhattacharyya M.K."/>
            <person name="Sandhu D."/>
            <person name="Valliyodan B."/>
            <person name="Lindquist E."/>
            <person name="Peto M."/>
            <person name="Grant D."/>
            <person name="Shu S."/>
            <person name="Goodstein D."/>
            <person name="Barry K."/>
            <person name="Futrell-Griggs M."/>
            <person name="Abernathy B."/>
            <person name="Du J."/>
            <person name="Tian Z."/>
            <person name="Zhu L."/>
            <person name="Gill N."/>
            <person name="Joshi T."/>
            <person name="Libault M."/>
            <person name="Sethuraman A."/>
            <person name="Zhang X.-C."/>
            <person name="Shinozaki K."/>
            <person name="Nguyen H.T."/>
            <person name="Wing R.A."/>
            <person name="Cregan P."/>
            <person name="Specht J."/>
            <person name="Grimwood J."/>
            <person name="Rokhsar D."/>
            <person name="Stacey G."/>
            <person name="Shoemaker R.C."/>
            <person name="Jackson S.A."/>
        </authorList>
    </citation>
    <scope>NUCLEOTIDE SEQUENCE</scope>
    <source>
        <strain evidence="2">cv. Williams 82</strain>
        <tissue evidence="1">Callus</tissue>
    </source>
</reference>
<reference evidence="2" key="2">
    <citation type="submission" date="2018-02" db="UniProtKB">
        <authorList>
            <consortium name="EnsemblPlants"/>
        </authorList>
    </citation>
    <scope>IDENTIFICATION</scope>
    <source>
        <strain evidence="2">Williams 82</strain>
    </source>
</reference>
<proteinExistence type="predicted"/>
<name>A0A0R0LER6_SOYBN</name>
<dbReference type="PaxDb" id="3847-GLYMA01G17271.1"/>
<evidence type="ECO:0000313" key="2">
    <source>
        <dbReference type="EnsemblPlants" id="KRH75320"/>
    </source>
</evidence>
<dbReference type="EnsemblPlants" id="KRH75320">
    <property type="protein sequence ID" value="KRH75320"/>
    <property type="gene ID" value="GLYMA_01G078100"/>
</dbReference>
<gene>
    <name evidence="1" type="ORF">GLYMA_01G078100</name>
</gene>
<dbReference type="EMBL" id="CM000834">
    <property type="protein sequence ID" value="KRH75320.1"/>
    <property type="molecule type" value="Genomic_DNA"/>
</dbReference>
<dbReference type="InParanoid" id="A0A0R0LER6"/>
<sequence>MSTSGVTQLVYEKVINAVYLTSVFLKHLIESAQDGDVELYLSLHDSESIPKNILRVSVVSSTTYTKKIGQRNKKILNYKYSITRPRVPFNRVSYSIFYDGSQNSVLKRVSSAAGGTVTSYSFLFMNFWGQTYFVIYKIL</sequence>
<reference evidence="1" key="3">
    <citation type="submission" date="2018-07" db="EMBL/GenBank/DDBJ databases">
        <title>WGS assembly of Glycine max.</title>
        <authorList>
            <person name="Schmutz J."/>
            <person name="Cannon S."/>
            <person name="Schlueter J."/>
            <person name="Ma J."/>
            <person name="Mitros T."/>
            <person name="Nelson W."/>
            <person name="Hyten D."/>
            <person name="Song Q."/>
            <person name="Thelen J."/>
            <person name="Cheng J."/>
            <person name="Xu D."/>
            <person name="Hellsten U."/>
            <person name="May G."/>
            <person name="Yu Y."/>
            <person name="Sakurai T."/>
            <person name="Umezawa T."/>
            <person name="Bhattacharyya M."/>
            <person name="Sandhu D."/>
            <person name="Valliyodan B."/>
            <person name="Lindquist E."/>
            <person name="Peto M."/>
            <person name="Grant D."/>
            <person name="Shu S."/>
            <person name="Goodstein D."/>
            <person name="Barry K."/>
            <person name="Futrell-Griggs M."/>
            <person name="Abernathy B."/>
            <person name="Du J."/>
            <person name="Tian Z."/>
            <person name="Zhu L."/>
            <person name="Gill N."/>
            <person name="Joshi T."/>
            <person name="Libault M."/>
            <person name="Sethuraman A."/>
            <person name="Zhang X."/>
            <person name="Shinozaki K."/>
            <person name="Nguyen H."/>
            <person name="Wing R."/>
            <person name="Cregan P."/>
            <person name="Specht J."/>
            <person name="Grimwood J."/>
            <person name="Rokhsar D."/>
            <person name="Stacey G."/>
            <person name="Shoemaker R."/>
            <person name="Jackson S."/>
        </authorList>
    </citation>
    <scope>NUCLEOTIDE SEQUENCE</scope>
    <source>
        <tissue evidence="1">Callus</tissue>
    </source>
</reference>
<evidence type="ECO:0000313" key="3">
    <source>
        <dbReference type="Proteomes" id="UP000008827"/>
    </source>
</evidence>
<organism evidence="1">
    <name type="scientific">Glycine max</name>
    <name type="common">Soybean</name>
    <name type="synonym">Glycine hispida</name>
    <dbReference type="NCBI Taxonomy" id="3847"/>
    <lineage>
        <taxon>Eukaryota</taxon>
        <taxon>Viridiplantae</taxon>
        <taxon>Streptophyta</taxon>
        <taxon>Embryophyta</taxon>
        <taxon>Tracheophyta</taxon>
        <taxon>Spermatophyta</taxon>
        <taxon>Magnoliopsida</taxon>
        <taxon>eudicotyledons</taxon>
        <taxon>Gunneridae</taxon>
        <taxon>Pentapetalae</taxon>
        <taxon>rosids</taxon>
        <taxon>fabids</taxon>
        <taxon>Fabales</taxon>
        <taxon>Fabaceae</taxon>
        <taxon>Papilionoideae</taxon>
        <taxon>50 kb inversion clade</taxon>
        <taxon>NPAAA clade</taxon>
        <taxon>indigoferoid/millettioid clade</taxon>
        <taxon>Phaseoleae</taxon>
        <taxon>Glycine</taxon>
        <taxon>Glycine subgen. Soja</taxon>
    </lineage>
</organism>
<dbReference type="Proteomes" id="UP000008827">
    <property type="component" value="Chromosome 1"/>
</dbReference>
<protein>
    <submittedName>
        <fullName evidence="1 2">Uncharacterized protein</fullName>
    </submittedName>
</protein>
<keyword evidence="3" id="KW-1185">Reference proteome</keyword>
<dbReference type="Gramene" id="KRH75320">
    <property type="protein sequence ID" value="KRH75320"/>
    <property type="gene ID" value="GLYMA_01G078100"/>
</dbReference>
<dbReference type="AlphaFoldDB" id="A0A0R0LER6"/>